<evidence type="ECO:0000313" key="3">
    <source>
        <dbReference type="Proteomes" id="UP000256661"/>
    </source>
</evidence>
<accession>A0A3D9SUV6</accession>
<reference evidence="2 3" key="1">
    <citation type="submission" date="2018-08" db="EMBL/GenBank/DDBJ databases">
        <title>Sequencing the genomes of 1000 actinobacteria strains.</title>
        <authorList>
            <person name="Klenk H.-P."/>
        </authorList>
    </citation>
    <scope>NUCLEOTIDE SEQUENCE [LARGE SCALE GENOMIC DNA]</scope>
    <source>
        <strain evidence="2 3">DSM 43927</strain>
    </source>
</reference>
<evidence type="ECO:0000256" key="1">
    <source>
        <dbReference type="SAM" id="MobiDB-lite"/>
    </source>
</evidence>
<dbReference type="EMBL" id="QTTT01000001">
    <property type="protein sequence ID" value="REE99716.1"/>
    <property type="molecule type" value="Genomic_DNA"/>
</dbReference>
<gene>
    <name evidence="2" type="ORF">DFJ69_5231</name>
</gene>
<proteinExistence type="predicted"/>
<evidence type="ECO:0000313" key="2">
    <source>
        <dbReference type="EMBL" id="REE99716.1"/>
    </source>
</evidence>
<evidence type="ECO:0008006" key="4">
    <source>
        <dbReference type="Google" id="ProtNLM"/>
    </source>
</evidence>
<comment type="caution">
    <text evidence="2">The sequence shown here is derived from an EMBL/GenBank/DDBJ whole genome shotgun (WGS) entry which is preliminary data.</text>
</comment>
<dbReference type="Proteomes" id="UP000256661">
    <property type="component" value="Unassembled WGS sequence"/>
</dbReference>
<name>A0A3D9SUV6_9ACTN</name>
<dbReference type="AlphaFoldDB" id="A0A3D9SUV6"/>
<protein>
    <recommendedName>
        <fullName evidence="4">HTH cro/C1-type domain-containing protein</fullName>
    </recommendedName>
</protein>
<keyword evidence="3" id="KW-1185">Reference proteome</keyword>
<feature type="region of interest" description="Disordered" evidence="1">
    <location>
        <begin position="134"/>
        <end position="157"/>
    </location>
</feature>
<organism evidence="2 3">
    <name type="scientific">Thermomonospora umbrina</name>
    <dbReference type="NCBI Taxonomy" id="111806"/>
    <lineage>
        <taxon>Bacteria</taxon>
        <taxon>Bacillati</taxon>
        <taxon>Actinomycetota</taxon>
        <taxon>Actinomycetes</taxon>
        <taxon>Streptosporangiales</taxon>
        <taxon>Thermomonosporaceae</taxon>
        <taxon>Thermomonospora</taxon>
    </lineage>
</organism>
<sequence length="497" mass="55292">MSPLPSTKQERDTLRREMLDAGRSRRAIAREMMRRWGFRPRAAWRYANGLSQETAAGLFNARYDTDGRAPMTGTRISAFERWPHSGERPRLEVLRGLAVIYETDLTHLVDDLDLKHLPESHRLTMLELIQAREARDKEVPDEEPTTYAQNSAPGDGLPAAEREVVTLVAHESSEHAERAERRDIGEATLEQFRADVSRLAYEYLTGEPFALLMEMRRVRARIYSALEKRLWPRDQTELYFLLAALNGLMANASQDLGVTPASDELFRAGWAYAIAIDHRPLMGYLRGATANAAYWQGRPRHARDLAASALEYHSDGHGAARLHLVHGRAAAALGDAATARRSIAAARDAAERPNHDDIHDGLGGEYGCAASKRAYLAGSTLADLRGEEPAAIDALLEATALFAAEPESERSYGCEAIAHINLAQTQLRSGDLEAVDLSLVFGLPHSRRIDALEKAFSGVRRELATPRYHGNPLAAELDERIETFIRDTITHDLRELP</sequence>